<feature type="domain" description="YlxR" evidence="1">
    <location>
        <begin position="10"/>
        <end position="84"/>
    </location>
</feature>
<accession>A0A9D1MGF0</accession>
<dbReference type="PANTHER" id="PTHR34215:SF1">
    <property type="entry name" value="YLXR DOMAIN-CONTAINING PROTEIN"/>
    <property type="match status" value="1"/>
</dbReference>
<dbReference type="InterPro" id="IPR035931">
    <property type="entry name" value="YlxR-like_sf"/>
</dbReference>
<comment type="caution">
    <text evidence="2">The sequence shown here is derived from an EMBL/GenBank/DDBJ whole genome shotgun (WGS) entry which is preliminary data.</text>
</comment>
<gene>
    <name evidence="2" type="ORF">IAC57_06320</name>
</gene>
<dbReference type="AlphaFoldDB" id="A0A9D1MGF0"/>
<organism evidence="2 3">
    <name type="scientific">Candidatus Scatosoma pullistercoris</name>
    <dbReference type="NCBI Taxonomy" id="2840934"/>
    <lineage>
        <taxon>Bacteria</taxon>
        <taxon>Bacillati</taxon>
        <taxon>Bacillota</taxon>
        <taxon>Clostridia</taxon>
        <taxon>Candidatus Scatosoma</taxon>
    </lineage>
</organism>
<dbReference type="Pfam" id="PF04296">
    <property type="entry name" value="YlxR"/>
    <property type="match status" value="1"/>
</dbReference>
<dbReference type="InterPro" id="IPR037465">
    <property type="entry name" value="YlxR"/>
</dbReference>
<proteinExistence type="predicted"/>
<evidence type="ECO:0000259" key="1">
    <source>
        <dbReference type="Pfam" id="PF04296"/>
    </source>
</evidence>
<dbReference type="NCBIfam" id="NF047356">
    <property type="entry name" value="RNA_bind_RnpM"/>
    <property type="match status" value="1"/>
</dbReference>
<reference evidence="2" key="2">
    <citation type="journal article" date="2021" name="PeerJ">
        <title>Extensive microbial diversity within the chicken gut microbiome revealed by metagenomics and culture.</title>
        <authorList>
            <person name="Gilroy R."/>
            <person name="Ravi A."/>
            <person name="Getino M."/>
            <person name="Pursley I."/>
            <person name="Horton D.L."/>
            <person name="Alikhan N.F."/>
            <person name="Baker D."/>
            <person name="Gharbi K."/>
            <person name="Hall N."/>
            <person name="Watson M."/>
            <person name="Adriaenssens E.M."/>
            <person name="Foster-Nyarko E."/>
            <person name="Jarju S."/>
            <person name="Secka A."/>
            <person name="Antonio M."/>
            <person name="Oren A."/>
            <person name="Chaudhuri R.R."/>
            <person name="La Ragione R."/>
            <person name="Hildebrand F."/>
            <person name="Pallen M.J."/>
        </authorList>
    </citation>
    <scope>NUCLEOTIDE SEQUENCE</scope>
    <source>
        <strain evidence="2">11687</strain>
    </source>
</reference>
<sequence>MAKTKSVPMRMCIACREMLPKKEMLRVVKDAEGKIGLDFSGKAPGRGAYLCNKPECVLKLGKQKLLNRTFSAEVPREVYAQIEEEFFGKR</sequence>
<dbReference type="InterPro" id="IPR007393">
    <property type="entry name" value="YlxR_dom"/>
</dbReference>
<dbReference type="PANTHER" id="PTHR34215">
    <property type="entry name" value="BLL0784 PROTEIN"/>
    <property type="match status" value="1"/>
</dbReference>
<dbReference type="EMBL" id="DVMZ01000172">
    <property type="protein sequence ID" value="HIU59700.1"/>
    <property type="molecule type" value="Genomic_DNA"/>
</dbReference>
<name>A0A9D1MGF0_9FIRM</name>
<reference evidence="2" key="1">
    <citation type="submission" date="2020-10" db="EMBL/GenBank/DDBJ databases">
        <authorList>
            <person name="Gilroy R."/>
        </authorList>
    </citation>
    <scope>NUCLEOTIDE SEQUENCE</scope>
    <source>
        <strain evidence="2">11687</strain>
    </source>
</reference>
<dbReference type="Gene3D" id="3.30.1230.10">
    <property type="entry name" value="YlxR-like"/>
    <property type="match status" value="1"/>
</dbReference>
<protein>
    <submittedName>
        <fullName evidence="2">YlxR family protein</fullName>
    </submittedName>
</protein>
<dbReference type="CDD" id="cd00279">
    <property type="entry name" value="YlxR"/>
    <property type="match status" value="1"/>
</dbReference>
<dbReference type="Proteomes" id="UP000824081">
    <property type="component" value="Unassembled WGS sequence"/>
</dbReference>
<evidence type="ECO:0000313" key="2">
    <source>
        <dbReference type="EMBL" id="HIU59700.1"/>
    </source>
</evidence>
<evidence type="ECO:0000313" key="3">
    <source>
        <dbReference type="Proteomes" id="UP000824081"/>
    </source>
</evidence>
<dbReference type="SUPFAM" id="SSF64376">
    <property type="entry name" value="YlxR-like"/>
    <property type="match status" value="1"/>
</dbReference>